<reference evidence="4" key="1">
    <citation type="journal article" date="2019" name="Int. J. Syst. Evol. Microbiol.">
        <title>The Global Catalogue of Microorganisms (GCM) 10K type strain sequencing project: providing services to taxonomists for standard genome sequencing and annotation.</title>
        <authorList>
            <consortium name="The Broad Institute Genomics Platform"/>
            <consortium name="The Broad Institute Genome Sequencing Center for Infectious Disease"/>
            <person name="Wu L."/>
            <person name="Ma J."/>
        </authorList>
    </citation>
    <scope>NUCLEOTIDE SEQUENCE [LARGE SCALE GENOMIC DNA]</scope>
    <source>
        <strain evidence="4">JCM 3115</strain>
    </source>
</reference>
<name>A0ABQ2RLQ8_9ACTN</name>
<organism evidence="3 4">
    <name type="scientific">Streptosporangium pseudovulgare</name>
    <dbReference type="NCBI Taxonomy" id="35765"/>
    <lineage>
        <taxon>Bacteria</taxon>
        <taxon>Bacillati</taxon>
        <taxon>Actinomycetota</taxon>
        <taxon>Actinomycetes</taxon>
        <taxon>Streptosporangiales</taxon>
        <taxon>Streptosporangiaceae</taxon>
        <taxon>Streptosporangium</taxon>
    </lineage>
</organism>
<dbReference type="InterPro" id="IPR000182">
    <property type="entry name" value="GNAT_dom"/>
</dbReference>
<feature type="region of interest" description="Disordered" evidence="1">
    <location>
        <begin position="74"/>
        <end position="99"/>
    </location>
</feature>
<evidence type="ECO:0000256" key="1">
    <source>
        <dbReference type="SAM" id="MobiDB-lite"/>
    </source>
</evidence>
<feature type="compositionally biased region" description="Basic and acidic residues" evidence="1">
    <location>
        <begin position="74"/>
        <end position="87"/>
    </location>
</feature>
<accession>A0ABQ2RLQ8</accession>
<gene>
    <name evidence="3" type="ORF">GCM10010140_72950</name>
</gene>
<dbReference type="PROSITE" id="PS51186">
    <property type="entry name" value="GNAT"/>
    <property type="match status" value="1"/>
</dbReference>
<dbReference type="EMBL" id="BMQJ01000030">
    <property type="protein sequence ID" value="GGQ32261.1"/>
    <property type="molecule type" value="Genomic_DNA"/>
</dbReference>
<dbReference type="Proteomes" id="UP000611554">
    <property type="component" value="Unassembled WGS sequence"/>
</dbReference>
<evidence type="ECO:0000313" key="3">
    <source>
        <dbReference type="EMBL" id="GGQ32261.1"/>
    </source>
</evidence>
<sequence>MAVTENGVMGVMVLHGEEMKQLFLDPAWRGKGLGDQFMALAKQQRPGGLTLRTFQINTAAHRFFGRHGFIAVERTDGQRNDEQEPDVRYVWQPRSNTPS</sequence>
<dbReference type="Gene3D" id="3.40.630.30">
    <property type="match status" value="1"/>
</dbReference>
<comment type="caution">
    <text evidence="3">The sequence shown here is derived from an EMBL/GenBank/DDBJ whole genome shotgun (WGS) entry which is preliminary data.</text>
</comment>
<proteinExistence type="predicted"/>
<protein>
    <recommendedName>
        <fullName evidence="2">N-acetyltransferase domain-containing protein</fullName>
    </recommendedName>
</protein>
<dbReference type="SUPFAM" id="SSF55729">
    <property type="entry name" value="Acyl-CoA N-acyltransferases (Nat)"/>
    <property type="match status" value="1"/>
</dbReference>
<dbReference type="RefSeq" id="WP_229811996.1">
    <property type="nucleotide sequence ID" value="NZ_BMQJ01000030.1"/>
</dbReference>
<evidence type="ECO:0000313" key="4">
    <source>
        <dbReference type="Proteomes" id="UP000611554"/>
    </source>
</evidence>
<dbReference type="Pfam" id="PF13508">
    <property type="entry name" value="Acetyltransf_7"/>
    <property type="match status" value="1"/>
</dbReference>
<feature type="domain" description="N-acetyltransferase" evidence="2">
    <location>
        <begin position="1"/>
        <end position="94"/>
    </location>
</feature>
<evidence type="ECO:0000259" key="2">
    <source>
        <dbReference type="PROSITE" id="PS51186"/>
    </source>
</evidence>
<dbReference type="InterPro" id="IPR016181">
    <property type="entry name" value="Acyl_CoA_acyltransferase"/>
</dbReference>
<keyword evidence="4" id="KW-1185">Reference proteome</keyword>